<dbReference type="InterPro" id="IPR000572">
    <property type="entry name" value="OxRdtase_Mopterin-bd_dom"/>
</dbReference>
<proteinExistence type="predicted"/>
<dbReference type="Proteomes" id="UP000027920">
    <property type="component" value="Unassembled WGS sequence"/>
</dbReference>
<evidence type="ECO:0000259" key="1">
    <source>
        <dbReference type="Pfam" id="PF00174"/>
    </source>
</evidence>
<dbReference type="GO" id="GO:0008482">
    <property type="term" value="F:sulfite oxidase activity"/>
    <property type="evidence" value="ECO:0007669"/>
    <property type="project" value="TreeGrafter"/>
</dbReference>
<dbReference type="OrthoDB" id="432685at2759"/>
<dbReference type="EMBL" id="AMGV01000005">
    <property type="protein sequence ID" value="KEF56632.1"/>
    <property type="molecule type" value="Genomic_DNA"/>
</dbReference>
<dbReference type="GO" id="GO:0043546">
    <property type="term" value="F:molybdopterin cofactor binding"/>
    <property type="evidence" value="ECO:0007669"/>
    <property type="project" value="TreeGrafter"/>
</dbReference>
<dbReference type="STRING" id="1182545.A0A072PA47"/>
<dbReference type="InterPro" id="IPR036374">
    <property type="entry name" value="OxRdtase_Mopterin-bd_sf"/>
</dbReference>
<sequence length="300" mass="33240">MPADSLSVSLSMSDLETQFEQHPVTCALQCAGNRCHEMHSRFSEVSGIDWGGGVDWPAAEGCAAGGGCRRQRKWRWFECNASKVQEDDWYGGSIPLGVAMDEKREVLLALKMNNSPLTPRHGYPVRTIIPGIIGARSVKWLDTIALSSRESQNFYQQHDYKILPPSATSREQAEALGLWDAGRIPPMMDVAVNSVVAVPSADDTELRRDPTPAPFASRATLSRLVRTGRSCRSVFPLIEGKAGMRRAFWTVEMRIRRLRRIAASRDGAGLLGCFGRPMLRLMGMGMGMGRRRMFVSGVRL</sequence>
<dbReference type="PANTHER" id="PTHR19372">
    <property type="entry name" value="SULFITE REDUCTASE"/>
    <property type="match status" value="1"/>
</dbReference>
<evidence type="ECO:0000313" key="2">
    <source>
        <dbReference type="EMBL" id="KEF56632.1"/>
    </source>
</evidence>
<dbReference type="GeneID" id="25281736"/>
<dbReference type="RefSeq" id="XP_013259222.1">
    <property type="nucleotide sequence ID" value="XM_013403768.1"/>
</dbReference>
<feature type="domain" description="Oxidoreductase molybdopterin-binding" evidence="1">
    <location>
        <begin position="8"/>
        <end position="155"/>
    </location>
</feature>
<reference evidence="2 3" key="1">
    <citation type="submission" date="2013-03" db="EMBL/GenBank/DDBJ databases">
        <title>The Genome Sequence of Exophiala aquamarina CBS 119918.</title>
        <authorList>
            <consortium name="The Broad Institute Genomics Platform"/>
            <person name="Cuomo C."/>
            <person name="de Hoog S."/>
            <person name="Gorbushina A."/>
            <person name="Walker B."/>
            <person name="Young S.K."/>
            <person name="Zeng Q."/>
            <person name="Gargeya S."/>
            <person name="Fitzgerald M."/>
            <person name="Haas B."/>
            <person name="Abouelleil A."/>
            <person name="Allen A.W."/>
            <person name="Alvarado L."/>
            <person name="Arachchi H.M."/>
            <person name="Berlin A.M."/>
            <person name="Chapman S.B."/>
            <person name="Gainer-Dewar J."/>
            <person name="Goldberg J."/>
            <person name="Griggs A."/>
            <person name="Gujja S."/>
            <person name="Hansen M."/>
            <person name="Howarth C."/>
            <person name="Imamovic A."/>
            <person name="Ireland A."/>
            <person name="Larimer J."/>
            <person name="McCowan C."/>
            <person name="Murphy C."/>
            <person name="Pearson M."/>
            <person name="Poon T.W."/>
            <person name="Priest M."/>
            <person name="Roberts A."/>
            <person name="Saif S."/>
            <person name="Shea T."/>
            <person name="Sisk P."/>
            <person name="Sykes S."/>
            <person name="Wortman J."/>
            <person name="Nusbaum C."/>
            <person name="Birren B."/>
        </authorList>
    </citation>
    <scope>NUCLEOTIDE SEQUENCE [LARGE SCALE GENOMIC DNA]</scope>
    <source>
        <strain evidence="2 3">CBS 119918</strain>
    </source>
</reference>
<dbReference type="HOGENOM" id="CLU_927590_0_0_1"/>
<dbReference type="SUPFAM" id="SSF56524">
    <property type="entry name" value="Oxidoreductase molybdopterin-binding domain"/>
    <property type="match status" value="1"/>
</dbReference>
<dbReference type="GO" id="GO:0020037">
    <property type="term" value="F:heme binding"/>
    <property type="evidence" value="ECO:0007669"/>
    <property type="project" value="TreeGrafter"/>
</dbReference>
<gene>
    <name evidence="2" type="ORF">A1O9_06821</name>
</gene>
<dbReference type="AlphaFoldDB" id="A0A072PA47"/>
<dbReference type="PANTHER" id="PTHR19372:SF7">
    <property type="entry name" value="SULFITE OXIDASE, MITOCHONDRIAL"/>
    <property type="match status" value="1"/>
</dbReference>
<dbReference type="PRINTS" id="PR00407">
    <property type="entry name" value="EUMOPTERIN"/>
</dbReference>
<name>A0A072PA47_9EURO</name>
<dbReference type="Pfam" id="PF00174">
    <property type="entry name" value="Oxidored_molyb"/>
    <property type="match status" value="1"/>
</dbReference>
<keyword evidence="3" id="KW-1185">Reference proteome</keyword>
<comment type="caution">
    <text evidence="2">The sequence shown here is derived from an EMBL/GenBank/DDBJ whole genome shotgun (WGS) entry which is preliminary data.</text>
</comment>
<evidence type="ECO:0000313" key="3">
    <source>
        <dbReference type="Proteomes" id="UP000027920"/>
    </source>
</evidence>
<dbReference type="GO" id="GO:0006790">
    <property type="term" value="P:sulfur compound metabolic process"/>
    <property type="evidence" value="ECO:0007669"/>
    <property type="project" value="TreeGrafter"/>
</dbReference>
<dbReference type="InterPro" id="IPR008335">
    <property type="entry name" value="Mopterin_OxRdtase_euk"/>
</dbReference>
<dbReference type="GO" id="GO:0005739">
    <property type="term" value="C:mitochondrion"/>
    <property type="evidence" value="ECO:0007669"/>
    <property type="project" value="TreeGrafter"/>
</dbReference>
<protein>
    <recommendedName>
        <fullName evidence="1">Oxidoreductase molybdopterin-binding domain-containing protein</fullName>
    </recommendedName>
</protein>
<organism evidence="2 3">
    <name type="scientific">Exophiala aquamarina CBS 119918</name>
    <dbReference type="NCBI Taxonomy" id="1182545"/>
    <lineage>
        <taxon>Eukaryota</taxon>
        <taxon>Fungi</taxon>
        <taxon>Dikarya</taxon>
        <taxon>Ascomycota</taxon>
        <taxon>Pezizomycotina</taxon>
        <taxon>Eurotiomycetes</taxon>
        <taxon>Chaetothyriomycetidae</taxon>
        <taxon>Chaetothyriales</taxon>
        <taxon>Herpotrichiellaceae</taxon>
        <taxon>Exophiala</taxon>
    </lineage>
</organism>
<accession>A0A072PA47</accession>
<dbReference type="VEuPathDB" id="FungiDB:A1O9_06821"/>
<dbReference type="Gene3D" id="3.90.420.10">
    <property type="entry name" value="Oxidoreductase, molybdopterin-binding domain"/>
    <property type="match status" value="1"/>
</dbReference>